<dbReference type="EMBL" id="CP031598">
    <property type="protein sequence ID" value="QEW25267.1"/>
    <property type="molecule type" value="Genomic_DNA"/>
</dbReference>
<dbReference type="GO" id="GO:0016757">
    <property type="term" value="F:glycosyltransferase activity"/>
    <property type="evidence" value="ECO:0007669"/>
    <property type="project" value="InterPro"/>
</dbReference>
<dbReference type="OrthoDB" id="7840122at2"/>
<dbReference type="KEGG" id="rid:RIdsm_01053"/>
<dbReference type="PANTHER" id="PTHR12526:SF637">
    <property type="entry name" value="GLYCOSYLTRANSFERASE EPSF-RELATED"/>
    <property type="match status" value="1"/>
</dbReference>
<gene>
    <name evidence="2" type="ORF">RIdsm_01053</name>
</gene>
<evidence type="ECO:0000313" key="3">
    <source>
        <dbReference type="Proteomes" id="UP000325785"/>
    </source>
</evidence>
<dbReference type="Gene3D" id="3.40.50.2000">
    <property type="entry name" value="Glycogen Phosphorylase B"/>
    <property type="match status" value="1"/>
</dbReference>
<dbReference type="Pfam" id="PF00534">
    <property type="entry name" value="Glycos_transf_1"/>
    <property type="match status" value="1"/>
</dbReference>
<sequence length="390" mass="43813">MHGVVTIFYDEPDWAFHNIAANLARIAPPGFSFLALSRDEWFGRTRAAEAAVAKSDIVVFLWRFDLLAYLDTLSEAGWARLLAPDRPALVAMIYDHLYTDPEDLDYYGNPFALSDVCGACSARLRDIYKSAPHLPVPAHVVPDGVDTAFFLPDDREPTGPLRIGWVGNSAWGITEGEDFKGRRTILEPAIQILRARGVRFELHLADKAERRLPRSEMPAFYRGIDVLVCSAAIEGTPNPVLEAMASGTAVISTDVGIVRDVFGPEQRRFILSERSPEALAEALETLSGDPTTLARLRAENLAARPAISWESRWPAWQALFDEARAARMTAYGATVTENLRKFRSRRRTRLERLRRTVAGNRLAFRAYETAIRRFPGLVRRTKRLIERHTP</sequence>
<keyword evidence="2" id="KW-0808">Transferase</keyword>
<protein>
    <submittedName>
        <fullName evidence="2">Sugar transferase, PEP-CTERM/EpsH1 system associated</fullName>
    </submittedName>
</protein>
<dbReference type="CDD" id="cd03801">
    <property type="entry name" value="GT4_PimA-like"/>
    <property type="match status" value="1"/>
</dbReference>
<proteinExistence type="predicted"/>
<dbReference type="Proteomes" id="UP000325785">
    <property type="component" value="Chromosome"/>
</dbReference>
<feature type="domain" description="Glycosyl transferase family 1" evidence="1">
    <location>
        <begin position="212"/>
        <end position="297"/>
    </location>
</feature>
<dbReference type="RefSeq" id="WP_057820080.1">
    <property type="nucleotide sequence ID" value="NZ_CP031598.1"/>
</dbReference>
<accession>A0A5P3A795</accession>
<reference evidence="2 3" key="1">
    <citation type="submission" date="2018-08" db="EMBL/GenBank/DDBJ databases">
        <title>Genetic Globetrotter - A new plasmid hitch-hiking vast phylogenetic and geographic distances.</title>
        <authorList>
            <person name="Vollmers J."/>
            <person name="Petersen J."/>
        </authorList>
    </citation>
    <scope>NUCLEOTIDE SEQUENCE [LARGE SCALE GENOMIC DNA]</scope>
    <source>
        <strain evidence="2 3">DSM 26383</strain>
    </source>
</reference>
<evidence type="ECO:0000313" key="2">
    <source>
        <dbReference type="EMBL" id="QEW25267.1"/>
    </source>
</evidence>
<organism evidence="2 3">
    <name type="scientific">Roseovarius indicus</name>
    <dbReference type="NCBI Taxonomy" id="540747"/>
    <lineage>
        <taxon>Bacteria</taxon>
        <taxon>Pseudomonadati</taxon>
        <taxon>Pseudomonadota</taxon>
        <taxon>Alphaproteobacteria</taxon>
        <taxon>Rhodobacterales</taxon>
        <taxon>Roseobacteraceae</taxon>
        <taxon>Roseovarius</taxon>
    </lineage>
</organism>
<evidence type="ECO:0000259" key="1">
    <source>
        <dbReference type="Pfam" id="PF00534"/>
    </source>
</evidence>
<dbReference type="SUPFAM" id="SSF53756">
    <property type="entry name" value="UDP-Glycosyltransferase/glycogen phosphorylase"/>
    <property type="match status" value="1"/>
</dbReference>
<dbReference type="InterPro" id="IPR001296">
    <property type="entry name" value="Glyco_trans_1"/>
</dbReference>
<dbReference type="AlphaFoldDB" id="A0A5P3A795"/>
<name>A0A5P3A795_9RHOB</name>
<dbReference type="PANTHER" id="PTHR12526">
    <property type="entry name" value="GLYCOSYLTRANSFERASE"/>
    <property type="match status" value="1"/>
</dbReference>